<sequence>MTASPPKAVFADTRSRRLLLIAGLLAATLAAVLLSLAVGSKFIAPLDVLQALGGTTDTETGAIVNGLRLPRTLLGVLAGLALGIAGAVIQGHTRNPLADPALLGITQGAALGIVLAVMVGGISSLFGYVWFGFAGALIATITVFVIGATGRGGPTPVTLALAGAAVSYLLQGLISAVVLFDTDVTDIYRFWKAGSLVGSNLDLLGKATPFIVAGIVLALANTSALNALSLGEDTARALGHRVSLARAIGIGSIVLLTGAVVAIAGPLGFVGLVVPHLARGITGPDYRWLVPVAGLLGVVMVLVADIAGRLVLDKGELPAGIMLALVGVPFFIVLVRRRKLVSI</sequence>
<dbReference type="AlphaFoldDB" id="A0A2N3WYX7"/>
<dbReference type="Pfam" id="PF01032">
    <property type="entry name" value="FecCD"/>
    <property type="match status" value="1"/>
</dbReference>
<dbReference type="PANTHER" id="PTHR30472:SF1">
    <property type="entry name" value="FE(3+) DICITRATE TRANSPORT SYSTEM PERMEASE PROTEIN FECC-RELATED"/>
    <property type="match status" value="1"/>
</dbReference>
<keyword evidence="7 8" id="KW-0472">Membrane</keyword>
<reference evidence="9 10" key="1">
    <citation type="submission" date="2017-12" db="EMBL/GenBank/DDBJ databases">
        <title>Sequencing the genomes of 1000 Actinobacteria strains.</title>
        <authorList>
            <person name="Klenk H.-P."/>
        </authorList>
    </citation>
    <scope>NUCLEOTIDE SEQUENCE [LARGE SCALE GENOMIC DNA]</scope>
    <source>
        <strain evidence="9 10">DSM 44489</strain>
    </source>
</reference>
<gene>
    <name evidence="9" type="ORF">ATK86_1095</name>
</gene>
<feature type="transmembrane region" description="Helical" evidence="8">
    <location>
        <begin position="159"/>
        <end position="180"/>
    </location>
</feature>
<dbReference type="FunFam" id="1.10.3470.10:FF:000001">
    <property type="entry name" value="Vitamin B12 ABC transporter permease BtuC"/>
    <property type="match status" value="1"/>
</dbReference>
<dbReference type="EMBL" id="PJMW01000001">
    <property type="protein sequence ID" value="PKV99054.1"/>
    <property type="molecule type" value="Genomic_DNA"/>
</dbReference>
<dbReference type="Proteomes" id="UP000233766">
    <property type="component" value="Unassembled WGS sequence"/>
</dbReference>
<dbReference type="CDD" id="cd06550">
    <property type="entry name" value="TM_ABC_iron-siderophores_like"/>
    <property type="match status" value="1"/>
</dbReference>
<evidence type="ECO:0000256" key="5">
    <source>
        <dbReference type="ARBA" id="ARBA00022692"/>
    </source>
</evidence>
<protein>
    <submittedName>
        <fullName evidence="9">Iron complex transport system permease protein</fullName>
    </submittedName>
</protein>
<dbReference type="PANTHER" id="PTHR30472">
    <property type="entry name" value="FERRIC ENTEROBACTIN TRANSPORT SYSTEM PERMEASE PROTEIN"/>
    <property type="match status" value="1"/>
</dbReference>
<evidence type="ECO:0000256" key="7">
    <source>
        <dbReference type="ARBA" id="ARBA00023136"/>
    </source>
</evidence>
<dbReference type="GO" id="GO:0022857">
    <property type="term" value="F:transmembrane transporter activity"/>
    <property type="evidence" value="ECO:0007669"/>
    <property type="project" value="InterPro"/>
</dbReference>
<dbReference type="SUPFAM" id="SSF81345">
    <property type="entry name" value="ABC transporter involved in vitamin B12 uptake, BtuC"/>
    <property type="match status" value="1"/>
</dbReference>
<organism evidence="9 10">
    <name type="scientific">Nocardia fluminea</name>
    <dbReference type="NCBI Taxonomy" id="134984"/>
    <lineage>
        <taxon>Bacteria</taxon>
        <taxon>Bacillati</taxon>
        <taxon>Actinomycetota</taxon>
        <taxon>Actinomycetes</taxon>
        <taxon>Mycobacteriales</taxon>
        <taxon>Nocardiaceae</taxon>
        <taxon>Nocardia</taxon>
    </lineage>
</organism>
<comment type="subcellular location">
    <subcellularLocation>
        <location evidence="1">Cell membrane</location>
        <topology evidence="1">Multi-pass membrane protein</topology>
    </subcellularLocation>
</comment>
<dbReference type="Gene3D" id="1.10.3470.10">
    <property type="entry name" value="ABC transporter involved in vitamin B12 uptake, BtuC"/>
    <property type="match status" value="1"/>
</dbReference>
<evidence type="ECO:0000256" key="8">
    <source>
        <dbReference type="SAM" id="Phobius"/>
    </source>
</evidence>
<keyword evidence="5 8" id="KW-0812">Transmembrane</keyword>
<dbReference type="RefSeq" id="WP_101463409.1">
    <property type="nucleotide sequence ID" value="NZ_PJMW01000001.1"/>
</dbReference>
<evidence type="ECO:0000313" key="10">
    <source>
        <dbReference type="Proteomes" id="UP000233766"/>
    </source>
</evidence>
<feature type="transmembrane region" description="Helical" evidence="8">
    <location>
        <begin position="317"/>
        <end position="335"/>
    </location>
</feature>
<dbReference type="InterPro" id="IPR037294">
    <property type="entry name" value="ABC_BtuC-like"/>
</dbReference>
<evidence type="ECO:0000256" key="2">
    <source>
        <dbReference type="ARBA" id="ARBA00007935"/>
    </source>
</evidence>
<keyword evidence="4" id="KW-1003">Cell membrane</keyword>
<keyword evidence="3" id="KW-0813">Transport</keyword>
<comment type="similarity">
    <text evidence="2">Belongs to the binding-protein-dependent transport system permease family. FecCD subfamily.</text>
</comment>
<accession>A0A2N3WYX7</accession>
<feature type="transmembrane region" description="Helical" evidence="8">
    <location>
        <begin position="128"/>
        <end position="147"/>
    </location>
</feature>
<dbReference type="GO" id="GO:0005886">
    <property type="term" value="C:plasma membrane"/>
    <property type="evidence" value="ECO:0007669"/>
    <property type="project" value="UniProtKB-SubCell"/>
</dbReference>
<dbReference type="GO" id="GO:0033214">
    <property type="term" value="P:siderophore-iron import into cell"/>
    <property type="evidence" value="ECO:0007669"/>
    <property type="project" value="TreeGrafter"/>
</dbReference>
<feature type="transmembrane region" description="Helical" evidence="8">
    <location>
        <begin position="248"/>
        <end position="274"/>
    </location>
</feature>
<evidence type="ECO:0000256" key="6">
    <source>
        <dbReference type="ARBA" id="ARBA00022989"/>
    </source>
</evidence>
<evidence type="ECO:0000256" key="1">
    <source>
        <dbReference type="ARBA" id="ARBA00004651"/>
    </source>
</evidence>
<feature type="transmembrane region" description="Helical" evidence="8">
    <location>
        <begin position="72"/>
        <end position="89"/>
    </location>
</feature>
<evidence type="ECO:0000256" key="3">
    <source>
        <dbReference type="ARBA" id="ARBA00022448"/>
    </source>
</evidence>
<evidence type="ECO:0000256" key="4">
    <source>
        <dbReference type="ARBA" id="ARBA00022475"/>
    </source>
</evidence>
<name>A0A2N3WYX7_9NOCA</name>
<feature type="transmembrane region" description="Helical" evidence="8">
    <location>
        <begin position="101"/>
        <end position="122"/>
    </location>
</feature>
<keyword evidence="6 8" id="KW-1133">Transmembrane helix</keyword>
<evidence type="ECO:0000313" key="9">
    <source>
        <dbReference type="EMBL" id="PKV99054.1"/>
    </source>
</evidence>
<dbReference type="OrthoDB" id="9782305at2"/>
<comment type="caution">
    <text evidence="9">The sequence shown here is derived from an EMBL/GenBank/DDBJ whole genome shotgun (WGS) entry which is preliminary data.</text>
</comment>
<keyword evidence="10" id="KW-1185">Reference proteome</keyword>
<feature type="transmembrane region" description="Helical" evidence="8">
    <location>
        <begin position="286"/>
        <end position="311"/>
    </location>
</feature>
<proteinExistence type="inferred from homology"/>
<dbReference type="InterPro" id="IPR000522">
    <property type="entry name" value="ABC_transptr_permease_BtuC"/>
</dbReference>